<dbReference type="Pfam" id="PF04542">
    <property type="entry name" value="Sigma70_r2"/>
    <property type="match status" value="1"/>
</dbReference>
<evidence type="ECO:0000256" key="4">
    <source>
        <dbReference type="ARBA" id="ARBA00023163"/>
    </source>
</evidence>
<dbReference type="PANTHER" id="PTHR43133:SF51">
    <property type="entry name" value="RNA POLYMERASE SIGMA FACTOR"/>
    <property type="match status" value="1"/>
</dbReference>
<evidence type="ECO:0000256" key="1">
    <source>
        <dbReference type="ARBA" id="ARBA00010641"/>
    </source>
</evidence>
<dbReference type="OrthoDB" id="8611574at2"/>
<organism evidence="7 8">
    <name type="scientific">Actinoplanes xinjiangensis</name>
    <dbReference type="NCBI Taxonomy" id="512350"/>
    <lineage>
        <taxon>Bacteria</taxon>
        <taxon>Bacillati</taxon>
        <taxon>Actinomycetota</taxon>
        <taxon>Actinomycetes</taxon>
        <taxon>Micromonosporales</taxon>
        <taxon>Micromonosporaceae</taxon>
        <taxon>Actinoplanes</taxon>
    </lineage>
</organism>
<dbReference type="AlphaFoldDB" id="A0A316F537"/>
<proteinExistence type="inferred from homology"/>
<keyword evidence="4" id="KW-0804">Transcription</keyword>
<evidence type="ECO:0000313" key="8">
    <source>
        <dbReference type="Proteomes" id="UP000245697"/>
    </source>
</evidence>
<sequence length="190" mass="21376">MTNVNPNRRAVHCSDVTDAERDALLVVRAQLGDRRALGELVGHWHLPVWRYVRAMLGDRGRADDVSQEAWARALRALPGLRQPERFAPWLLIIARRAVQANLRQEYDEGPVAEPVTADEVTGVLDRAQITEGLAGLPVREREVLILFYLHDLALDDCAQILGVPAGTVKSRLNRARRLLRDQMTEKGYTT</sequence>
<evidence type="ECO:0000313" key="7">
    <source>
        <dbReference type="EMBL" id="PWK40148.1"/>
    </source>
</evidence>
<dbReference type="CDD" id="cd06171">
    <property type="entry name" value="Sigma70_r4"/>
    <property type="match status" value="1"/>
</dbReference>
<dbReference type="InterPro" id="IPR013324">
    <property type="entry name" value="RNA_pol_sigma_r3/r4-like"/>
</dbReference>
<dbReference type="Proteomes" id="UP000245697">
    <property type="component" value="Unassembled WGS sequence"/>
</dbReference>
<keyword evidence="3" id="KW-0731">Sigma factor</keyword>
<reference evidence="7 8" key="1">
    <citation type="submission" date="2018-05" db="EMBL/GenBank/DDBJ databases">
        <title>Genomic Encyclopedia of Archaeal and Bacterial Type Strains, Phase II (KMG-II): from individual species to whole genera.</title>
        <authorList>
            <person name="Goeker M."/>
        </authorList>
    </citation>
    <scope>NUCLEOTIDE SEQUENCE [LARGE SCALE GENOMIC DNA]</scope>
    <source>
        <strain evidence="7 8">DSM 45184</strain>
    </source>
</reference>
<dbReference type="EMBL" id="QGGR01000020">
    <property type="protein sequence ID" value="PWK40148.1"/>
    <property type="molecule type" value="Genomic_DNA"/>
</dbReference>
<keyword evidence="2" id="KW-0805">Transcription regulation</keyword>
<dbReference type="InterPro" id="IPR014284">
    <property type="entry name" value="RNA_pol_sigma-70_dom"/>
</dbReference>
<dbReference type="SUPFAM" id="SSF88659">
    <property type="entry name" value="Sigma3 and sigma4 domains of RNA polymerase sigma factors"/>
    <property type="match status" value="1"/>
</dbReference>
<comment type="caution">
    <text evidence="7">The sequence shown here is derived from an EMBL/GenBank/DDBJ whole genome shotgun (WGS) entry which is preliminary data.</text>
</comment>
<dbReference type="NCBIfam" id="TIGR02937">
    <property type="entry name" value="sigma70-ECF"/>
    <property type="match status" value="1"/>
</dbReference>
<dbReference type="GO" id="GO:0016987">
    <property type="term" value="F:sigma factor activity"/>
    <property type="evidence" value="ECO:0007669"/>
    <property type="project" value="UniProtKB-KW"/>
</dbReference>
<dbReference type="GO" id="GO:0006352">
    <property type="term" value="P:DNA-templated transcription initiation"/>
    <property type="evidence" value="ECO:0007669"/>
    <property type="project" value="InterPro"/>
</dbReference>
<dbReference type="Gene3D" id="1.10.10.10">
    <property type="entry name" value="Winged helix-like DNA-binding domain superfamily/Winged helix DNA-binding domain"/>
    <property type="match status" value="1"/>
</dbReference>
<dbReference type="InterPro" id="IPR039425">
    <property type="entry name" value="RNA_pol_sigma-70-like"/>
</dbReference>
<evidence type="ECO:0000259" key="6">
    <source>
        <dbReference type="Pfam" id="PF08281"/>
    </source>
</evidence>
<dbReference type="InterPro" id="IPR013249">
    <property type="entry name" value="RNA_pol_sigma70_r4_t2"/>
</dbReference>
<feature type="domain" description="RNA polymerase sigma-70 region 2" evidence="5">
    <location>
        <begin position="40"/>
        <end position="105"/>
    </location>
</feature>
<evidence type="ECO:0000259" key="5">
    <source>
        <dbReference type="Pfam" id="PF04542"/>
    </source>
</evidence>
<protein>
    <submittedName>
        <fullName evidence="7">RNA polymerase ECF family sigma subunit</fullName>
    </submittedName>
</protein>
<accession>A0A316F537</accession>
<evidence type="ECO:0000256" key="3">
    <source>
        <dbReference type="ARBA" id="ARBA00023082"/>
    </source>
</evidence>
<dbReference type="Gene3D" id="1.10.1740.10">
    <property type="match status" value="1"/>
</dbReference>
<dbReference type="PANTHER" id="PTHR43133">
    <property type="entry name" value="RNA POLYMERASE ECF-TYPE SIGMA FACTO"/>
    <property type="match status" value="1"/>
</dbReference>
<dbReference type="Pfam" id="PF08281">
    <property type="entry name" value="Sigma70_r4_2"/>
    <property type="match status" value="1"/>
</dbReference>
<dbReference type="InterPro" id="IPR007627">
    <property type="entry name" value="RNA_pol_sigma70_r2"/>
</dbReference>
<keyword evidence="8" id="KW-1185">Reference proteome</keyword>
<dbReference type="InterPro" id="IPR013325">
    <property type="entry name" value="RNA_pol_sigma_r2"/>
</dbReference>
<dbReference type="SUPFAM" id="SSF88946">
    <property type="entry name" value="Sigma2 domain of RNA polymerase sigma factors"/>
    <property type="match status" value="1"/>
</dbReference>
<gene>
    <name evidence="7" type="ORF">BC793_12087</name>
</gene>
<dbReference type="GO" id="GO:0003677">
    <property type="term" value="F:DNA binding"/>
    <property type="evidence" value="ECO:0007669"/>
    <property type="project" value="InterPro"/>
</dbReference>
<comment type="similarity">
    <text evidence="1">Belongs to the sigma-70 factor family. ECF subfamily.</text>
</comment>
<name>A0A316F537_9ACTN</name>
<dbReference type="InterPro" id="IPR036388">
    <property type="entry name" value="WH-like_DNA-bd_sf"/>
</dbReference>
<feature type="domain" description="RNA polymerase sigma factor 70 region 4 type 2" evidence="6">
    <location>
        <begin position="128"/>
        <end position="179"/>
    </location>
</feature>
<evidence type="ECO:0000256" key="2">
    <source>
        <dbReference type="ARBA" id="ARBA00023015"/>
    </source>
</evidence>